<evidence type="ECO:0000313" key="7">
    <source>
        <dbReference type="EMBL" id="PVG81805.1"/>
    </source>
</evidence>
<dbReference type="FunFam" id="3.20.20.70:FF:000118">
    <property type="entry name" value="Alpha-galactosidase"/>
    <property type="match status" value="1"/>
</dbReference>
<dbReference type="Proteomes" id="UP000246018">
    <property type="component" value="Unassembled WGS sequence"/>
</dbReference>
<comment type="caution">
    <text evidence="7">The sequence shown here is derived from an EMBL/GenBank/DDBJ whole genome shotgun (WGS) entry which is preliminary data.</text>
</comment>
<evidence type="ECO:0000256" key="4">
    <source>
        <dbReference type="ARBA" id="ARBA00023295"/>
    </source>
</evidence>
<feature type="domain" description="Glycosyl hydrolase family 36 C-terminal" evidence="5">
    <location>
        <begin position="608"/>
        <end position="695"/>
    </location>
</feature>
<dbReference type="PANTHER" id="PTHR43053:SF3">
    <property type="entry name" value="ALPHA-GALACTOSIDASE C-RELATED"/>
    <property type="match status" value="1"/>
</dbReference>
<dbReference type="SUPFAM" id="SSF51445">
    <property type="entry name" value="(Trans)glycosidases"/>
    <property type="match status" value="1"/>
</dbReference>
<dbReference type="InterPro" id="IPR013785">
    <property type="entry name" value="Aldolase_TIM"/>
</dbReference>
<gene>
    <name evidence="7" type="ORF">DDE18_16665</name>
</gene>
<dbReference type="GO" id="GO:0004557">
    <property type="term" value="F:alpha-galactosidase activity"/>
    <property type="evidence" value="ECO:0007669"/>
    <property type="project" value="UniProtKB-EC"/>
</dbReference>
<accession>A0A2T8F7X6</accession>
<dbReference type="InterPro" id="IPR031705">
    <property type="entry name" value="Glyco_hydro_36_C"/>
</dbReference>
<dbReference type="Gene3D" id="2.70.98.60">
    <property type="entry name" value="alpha-galactosidase from lactobacil brevis"/>
    <property type="match status" value="1"/>
</dbReference>
<dbReference type="Pfam" id="PF16874">
    <property type="entry name" value="Glyco_hydro_36C"/>
    <property type="match status" value="1"/>
</dbReference>
<dbReference type="CDD" id="cd14791">
    <property type="entry name" value="GH36"/>
    <property type="match status" value="1"/>
</dbReference>
<sequence length="708" mass="76615">MREGVSLVLTPSPSGEPVIAHWGAALGPLDPEQLAALGALHRPGVPHSALDRPRWSGVVPQVVRGFSGTPALEGVRPGATSGPVAPRLDDWSVADDDAGTLTLTGSDREAGWDVEVTLSLDEGGLLTARTRVTNSGAGPLQLVAVRTVLPVAPQATELLDLTGRWTRERHPQRHPWVQGTHVRESRHGRTGHDASLVMVAGVPGFGFGHGELWGVHTAWSGDHTTYAERTPEGECVLGSGELLGPGEVVLEPGESYTSPRVLGSYSVVGLDGMAARLHAALRAQSPRTRSVRPVVVNTWEAAYFDHDLDRLGALAEAAAEVGAERFVLDDGWFLGRRHDRAGLGDWQVDPEVWPKGLHPLIERVHALGMDFGLWVEPEMVNEDSELARAHPDWILRGRTALPEEWRFQQVLDLQVPEAYAHVRDGLTALLDDYDISYLKWDHNRDLVDVSHAGRPAVHGQTQALHRLLDELREAHPALEIESCASGGGRVDAEILARTDRIWPSDTIDALERQHLQTWTSMLVPPELIGSHIGGPVAHTTGRRHSLGYRGATALLFHLGIEWDLSRITPDDRAAVRDWVDLHKRVRPLVPTGRLVHADHPDPAVVVTGLVAEDAGEAWYVAATVAATATQHPAAVRLPGLAADATYRVTGETPRGRALHDDAHRADLATSWLESDGLVVPGAVLGSLGVRLPVLSPETAQVIRAVRVH</sequence>
<dbReference type="InterPro" id="IPR038417">
    <property type="entry name" value="Alpga-gal_N_sf"/>
</dbReference>
<dbReference type="Gene3D" id="3.20.20.70">
    <property type="entry name" value="Aldolase class I"/>
    <property type="match status" value="1"/>
</dbReference>
<evidence type="ECO:0000256" key="2">
    <source>
        <dbReference type="ARBA" id="ARBA00012755"/>
    </source>
</evidence>
<dbReference type="GO" id="GO:0016052">
    <property type="term" value="P:carbohydrate catabolic process"/>
    <property type="evidence" value="ECO:0007669"/>
    <property type="project" value="InterPro"/>
</dbReference>
<dbReference type="EC" id="3.2.1.22" evidence="2"/>
<reference evidence="7 8" key="1">
    <citation type="submission" date="2018-04" db="EMBL/GenBank/DDBJ databases">
        <title>Genome of Nocardioides gansuensis WSJ-1.</title>
        <authorList>
            <person name="Wu S."/>
            <person name="Wang G."/>
        </authorList>
    </citation>
    <scope>NUCLEOTIDE SEQUENCE [LARGE SCALE GENOMIC DNA]</scope>
    <source>
        <strain evidence="7 8">WSJ-1</strain>
    </source>
</reference>
<evidence type="ECO:0000313" key="8">
    <source>
        <dbReference type="Proteomes" id="UP000246018"/>
    </source>
</evidence>
<dbReference type="PANTHER" id="PTHR43053">
    <property type="entry name" value="GLYCOSIDASE FAMILY 31"/>
    <property type="match status" value="1"/>
</dbReference>
<dbReference type="Pfam" id="PF16875">
    <property type="entry name" value="Glyco_hydro_36N"/>
    <property type="match status" value="1"/>
</dbReference>
<dbReference type="InterPro" id="IPR017853">
    <property type="entry name" value="GH"/>
</dbReference>
<dbReference type="OrthoDB" id="9758822at2"/>
<dbReference type="InterPro" id="IPR050985">
    <property type="entry name" value="Alpha-glycosidase_related"/>
</dbReference>
<dbReference type="Pfam" id="PF02065">
    <property type="entry name" value="Melibiase"/>
    <property type="match status" value="1"/>
</dbReference>
<proteinExistence type="predicted"/>
<keyword evidence="3" id="KW-0378">Hydrolase</keyword>
<evidence type="ECO:0000259" key="6">
    <source>
        <dbReference type="Pfam" id="PF16875"/>
    </source>
</evidence>
<dbReference type="InterPro" id="IPR002252">
    <property type="entry name" value="Glyco_hydro_36"/>
</dbReference>
<protein>
    <recommendedName>
        <fullName evidence="2">alpha-galactosidase</fullName>
        <ecNumber evidence="2">3.2.1.22</ecNumber>
    </recommendedName>
</protein>
<feature type="domain" description="Glycosyl hydrolase family 36 N-terminal" evidence="6">
    <location>
        <begin position="15"/>
        <end position="250"/>
    </location>
</feature>
<name>A0A2T8F7X6_9ACTN</name>
<dbReference type="EMBL" id="QDGZ01000007">
    <property type="protein sequence ID" value="PVG81805.1"/>
    <property type="molecule type" value="Genomic_DNA"/>
</dbReference>
<dbReference type="PRINTS" id="PR00743">
    <property type="entry name" value="GLHYDRLASE36"/>
</dbReference>
<dbReference type="AlphaFoldDB" id="A0A2T8F7X6"/>
<comment type="catalytic activity">
    <reaction evidence="1">
        <text>Hydrolysis of terminal, non-reducing alpha-D-galactose residues in alpha-D-galactosides, including galactose oligosaccharides, galactomannans and galactolipids.</text>
        <dbReference type="EC" id="3.2.1.22"/>
    </reaction>
</comment>
<organism evidence="7 8">
    <name type="scientific">Nocardioides gansuensis</name>
    <dbReference type="NCBI Taxonomy" id="2138300"/>
    <lineage>
        <taxon>Bacteria</taxon>
        <taxon>Bacillati</taxon>
        <taxon>Actinomycetota</taxon>
        <taxon>Actinomycetes</taxon>
        <taxon>Propionibacteriales</taxon>
        <taxon>Nocardioidaceae</taxon>
        <taxon>Nocardioides</taxon>
    </lineage>
</organism>
<dbReference type="InterPro" id="IPR031704">
    <property type="entry name" value="Glyco_hydro_36_N"/>
</dbReference>
<keyword evidence="8" id="KW-1185">Reference proteome</keyword>
<evidence type="ECO:0000256" key="1">
    <source>
        <dbReference type="ARBA" id="ARBA00001255"/>
    </source>
</evidence>
<keyword evidence="4" id="KW-0326">Glycosidase</keyword>
<evidence type="ECO:0000259" key="5">
    <source>
        <dbReference type="Pfam" id="PF16874"/>
    </source>
</evidence>
<evidence type="ECO:0000256" key="3">
    <source>
        <dbReference type="ARBA" id="ARBA00022801"/>
    </source>
</evidence>